<evidence type="ECO:0000259" key="11">
    <source>
        <dbReference type="PROSITE" id="PS50011"/>
    </source>
</evidence>
<dbReference type="PROSITE" id="PS50011">
    <property type="entry name" value="PROTEIN_KINASE_DOM"/>
    <property type="match status" value="1"/>
</dbReference>
<comment type="similarity">
    <text evidence="5">Belongs to the protein kinase superfamily. STE Ser/Thr protein kinase family. MAP kinase kinase subfamily.</text>
</comment>
<reference evidence="12 13" key="1">
    <citation type="journal article" date="2013" name="PLoS ONE">
        <title>Predicting the Proteins of Angomonas deanei, Strigomonas culicis and Their Respective Endosymbionts Reveals New Aspects of the Trypanosomatidae Family.</title>
        <authorList>
            <person name="Motta M.C."/>
            <person name="Martins A.C."/>
            <person name="de Souza S.S."/>
            <person name="Catta-Preta C.M."/>
            <person name="Silva R."/>
            <person name="Klein C.C."/>
            <person name="de Almeida L.G."/>
            <person name="de Lima Cunha O."/>
            <person name="Ciapina L.P."/>
            <person name="Brocchi M."/>
            <person name="Colabardini A.C."/>
            <person name="de Araujo Lima B."/>
            <person name="Machado C.R."/>
            <person name="de Almeida Soares C.M."/>
            <person name="Probst C.M."/>
            <person name="de Menezes C.B."/>
            <person name="Thompson C.E."/>
            <person name="Bartholomeu D.C."/>
            <person name="Gradia D.F."/>
            <person name="Pavoni D.P."/>
            <person name="Grisard E.C."/>
            <person name="Fantinatti-Garboggini F."/>
            <person name="Marchini F.K."/>
            <person name="Rodrigues-Luiz G.F."/>
            <person name="Wagner G."/>
            <person name="Goldman G.H."/>
            <person name="Fietto J.L."/>
            <person name="Elias M.C."/>
            <person name="Goldman M.H."/>
            <person name="Sagot M.F."/>
            <person name="Pereira M."/>
            <person name="Stoco P.H."/>
            <person name="de Mendonca-Neto R.P."/>
            <person name="Teixeira S.M."/>
            <person name="Maciel T.E."/>
            <person name="de Oliveira Mendes T.A."/>
            <person name="Urmenyi T.P."/>
            <person name="de Souza W."/>
            <person name="Schenkman S."/>
            <person name="de Vasconcelos A.T."/>
        </authorList>
    </citation>
    <scope>NUCLEOTIDE SEQUENCE [LARGE SCALE GENOMIC DNA]</scope>
</reference>
<dbReference type="EC" id="2.7.12.2" evidence="6"/>
<dbReference type="PROSITE" id="PS00108">
    <property type="entry name" value="PROTEIN_KINASE_ST"/>
    <property type="match status" value="1"/>
</dbReference>
<dbReference type="OrthoDB" id="10252354at2759"/>
<evidence type="ECO:0000256" key="6">
    <source>
        <dbReference type="ARBA" id="ARBA00038999"/>
    </source>
</evidence>
<gene>
    <name evidence="12" type="ORF">STCU_12319</name>
</gene>
<evidence type="ECO:0000256" key="9">
    <source>
        <dbReference type="ARBA" id="ARBA00051693"/>
    </source>
</evidence>
<dbReference type="PANTHER" id="PTHR48013">
    <property type="entry name" value="DUAL SPECIFICITY MITOGEN-ACTIVATED PROTEIN KINASE KINASE 5-RELATED"/>
    <property type="match status" value="1"/>
</dbReference>
<keyword evidence="1" id="KW-0808">Transferase</keyword>
<keyword evidence="3" id="KW-0418">Kinase</keyword>
<dbReference type="Pfam" id="PF00069">
    <property type="entry name" value="Pkinase"/>
    <property type="match status" value="2"/>
</dbReference>
<comment type="caution">
    <text evidence="12">The sequence shown here is derived from an EMBL/GenBank/DDBJ whole genome shotgun (WGS) entry which is preliminary data.</text>
</comment>
<evidence type="ECO:0000256" key="8">
    <source>
        <dbReference type="ARBA" id="ARBA00049299"/>
    </source>
</evidence>
<comment type="catalytic activity">
    <reaction evidence="9">
        <text>L-tyrosyl-[protein] + ATP = O-phospho-L-tyrosyl-[protein] + ADP + H(+)</text>
        <dbReference type="Rhea" id="RHEA:10596"/>
        <dbReference type="Rhea" id="RHEA-COMP:10136"/>
        <dbReference type="Rhea" id="RHEA-COMP:20101"/>
        <dbReference type="ChEBI" id="CHEBI:15378"/>
        <dbReference type="ChEBI" id="CHEBI:30616"/>
        <dbReference type="ChEBI" id="CHEBI:46858"/>
        <dbReference type="ChEBI" id="CHEBI:61978"/>
        <dbReference type="ChEBI" id="CHEBI:456216"/>
        <dbReference type="EC" id="2.7.12.2"/>
    </reaction>
</comment>
<feature type="compositionally biased region" description="Polar residues" evidence="10">
    <location>
        <begin position="59"/>
        <end position="74"/>
    </location>
</feature>
<dbReference type="InterPro" id="IPR000719">
    <property type="entry name" value="Prot_kinase_dom"/>
</dbReference>
<organism evidence="12 13">
    <name type="scientific">Strigomonas culicis</name>
    <dbReference type="NCBI Taxonomy" id="28005"/>
    <lineage>
        <taxon>Eukaryota</taxon>
        <taxon>Discoba</taxon>
        <taxon>Euglenozoa</taxon>
        <taxon>Kinetoplastea</taxon>
        <taxon>Metakinetoplastina</taxon>
        <taxon>Trypanosomatida</taxon>
        <taxon>Trypanosomatidae</taxon>
        <taxon>Strigomonadinae</taxon>
        <taxon>Strigomonas</taxon>
    </lineage>
</organism>
<proteinExistence type="inferred from homology"/>
<accession>S9TDY1</accession>
<dbReference type="InterPro" id="IPR011009">
    <property type="entry name" value="Kinase-like_dom_sf"/>
</dbReference>
<dbReference type="EMBL" id="ATMH01012519">
    <property type="protein sequence ID" value="EPY15144.1"/>
    <property type="molecule type" value="Genomic_DNA"/>
</dbReference>
<protein>
    <recommendedName>
        <fullName evidence="6">mitogen-activated protein kinase kinase</fullName>
        <ecNumber evidence="6">2.7.12.2</ecNumber>
    </recommendedName>
</protein>
<dbReference type="InterPro" id="IPR008271">
    <property type="entry name" value="Ser/Thr_kinase_AS"/>
</dbReference>
<evidence type="ECO:0000256" key="3">
    <source>
        <dbReference type="ARBA" id="ARBA00022777"/>
    </source>
</evidence>
<keyword evidence="2" id="KW-0547">Nucleotide-binding</keyword>
<evidence type="ECO:0000313" key="13">
    <source>
        <dbReference type="Proteomes" id="UP000015354"/>
    </source>
</evidence>
<keyword evidence="4" id="KW-0067">ATP-binding</keyword>
<dbReference type="GO" id="GO:0005524">
    <property type="term" value="F:ATP binding"/>
    <property type="evidence" value="ECO:0007669"/>
    <property type="project" value="UniProtKB-KW"/>
</dbReference>
<dbReference type="PANTHER" id="PTHR48013:SF9">
    <property type="entry name" value="DUAL SPECIFICITY MITOGEN-ACTIVATED PROTEIN KINASE KINASE 5"/>
    <property type="match status" value="1"/>
</dbReference>
<feature type="domain" description="Protein kinase" evidence="11">
    <location>
        <begin position="1"/>
        <end position="248"/>
    </location>
</feature>
<evidence type="ECO:0000313" key="12">
    <source>
        <dbReference type="EMBL" id="EPY15144.1"/>
    </source>
</evidence>
<dbReference type="GO" id="GO:0004708">
    <property type="term" value="F:MAP kinase kinase activity"/>
    <property type="evidence" value="ECO:0007669"/>
    <property type="project" value="UniProtKB-EC"/>
</dbReference>
<comment type="catalytic activity">
    <reaction evidence="7">
        <text>L-seryl-[protein] + ATP = O-phospho-L-seryl-[protein] + ADP + H(+)</text>
        <dbReference type="Rhea" id="RHEA:17989"/>
        <dbReference type="Rhea" id="RHEA-COMP:9863"/>
        <dbReference type="Rhea" id="RHEA-COMP:11604"/>
        <dbReference type="ChEBI" id="CHEBI:15378"/>
        <dbReference type="ChEBI" id="CHEBI:29999"/>
        <dbReference type="ChEBI" id="CHEBI:30616"/>
        <dbReference type="ChEBI" id="CHEBI:83421"/>
        <dbReference type="ChEBI" id="CHEBI:456216"/>
        <dbReference type="EC" id="2.7.12.2"/>
    </reaction>
</comment>
<dbReference type="SUPFAM" id="SSF56112">
    <property type="entry name" value="Protein kinase-like (PK-like)"/>
    <property type="match status" value="1"/>
</dbReference>
<dbReference type="Gene3D" id="1.10.510.10">
    <property type="entry name" value="Transferase(Phosphotransferase) domain 1"/>
    <property type="match status" value="2"/>
</dbReference>
<feature type="region of interest" description="Disordered" evidence="10">
    <location>
        <begin position="59"/>
        <end position="163"/>
    </location>
</feature>
<evidence type="ECO:0000256" key="7">
    <source>
        <dbReference type="ARBA" id="ARBA00049014"/>
    </source>
</evidence>
<comment type="catalytic activity">
    <reaction evidence="8">
        <text>L-threonyl-[protein] + ATP = O-phospho-L-threonyl-[protein] + ADP + H(+)</text>
        <dbReference type="Rhea" id="RHEA:46608"/>
        <dbReference type="Rhea" id="RHEA-COMP:11060"/>
        <dbReference type="Rhea" id="RHEA-COMP:11605"/>
        <dbReference type="ChEBI" id="CHEBI:15378"/>
        <dbReference type="ChEBI" id="CHEBI:30013"/>
        <dbReference type="ChEBI" id="CHEBI:30616"/>
        <dbReference type="ChEBI" id="CHEBI:61977"/>
        <dbReference type="ChEBI" id="CHEBI:456216"/>
        <dbReference type="EC" id="2.7.12.2"/>
    </reaction>
</comment>
<sequence length="257" mass="27711">MHARRYIHRDIKPGNVLVNEHGVVKLSDFGLSQRCDAAGRGIQNPNLLQPAVALTHCNTPVQGSTPSARSTRTGSPAGLNPARFSTNDVTIAPVTKDGGSDDGMDLREALHTSGNDSDDEADDGPCGRGRRHSSSSTDAEGDAQCSGTERYMSPERQRGEPNGMPADIWAVGVTLAEFAVGEYPYDLQHTVDAFDRVHRLEVPICLERFNAHRSVPLSAKFADFVHLATLPNPRDRPTAQELLGAPFLPPVEEPLSA</sequence>
<evidence type="ECO:0000256" key="5">
    <source>
        <dbReference type="ARBA" id="ARBA00038035"/>
    </source>
</evidence>
<name>S9TDY1_9TRYP</name>
<evidence type="ECO:0000256" key="4">
    <source>
        <dbReference type="ARBA" id="ARBA00022840"/>
    </source>
</evidence>
<dbReference type="AlphaFoldDB" id="S9TDY1"/>
<evidence type="ECO:0000256" key="1">
    <source>
        <dbReference type="ARBA" id="ARBA00022679"/>
    </source>
</evidence>
<dbReference type="Proteomes" id="UP000015354">
    <property type="component" value="Unassembled WGS sequence"/>
</dbReference>
<evidence type="ECO:0000256" key="2">
    <source>
        <dbReference type="ARBA" id="ARBA00022741"/>
    </source>
</evidence>
<keyword evidence="13" id="KW-1185">Reference proteome</keyword>
<evidence type="ECO:0000256" key="10">
    <source>
        <dbReference type="SAM" id="MobiDB-lite"/>
    </source>
</evidence>
<dbReference type="SMART" id="SM00220">
    <property type="entry name" value="S_TKc"/>
    <property type="match status" value="1"/>
</dbReference>